<dbReference type="Proteomes" id="UP001301388">
    <property type="component" value="Unassembled WGS sequence"/>
</dbReference>
<dbReference type="Gene3D" id="3.40.50.720">
    <property type="entry name" value="NAD(P)-binding Rossmann-like Domain"/>
    <property type="match status" value="1"/>
</dbReference>
<dbReference type="InterPro" id="IPR011032">
    <property type="entry name" value="GroES-like_sf"/>
</dbReference>
<keyword evidence="2" id="KW-0560">Oxidoreductase</keyword>
<protein>
    <submittedName>
        <fullName evidence="4">Zinc-dependent alcohol dehydrogenase family protein</fullName>
    </submittedName>
</protein>
<dbReference type="Pfam" id="PF08240">
    <property type="entry name" value="ADH_N"/>
    <property type="match status" value="1"/>
</dbReference>
<dbReference type="SUPFAM" id="SSF50129">
    <property type="entry name" value="GroES-like"/>
    <property type="match status" value="1"/>
</dbReference>
<dbReference type="Pfam" id="PF13602">
    <property type="entry name" value="ADH_zinc_N_2"/>
    <property type="match status" value="1"/>
</dbReference>
<dbReference type="PANTHER" id="PTHR48106">
    <property type="entry name" value="QUINONE OXIDOREDUCTASE PIG3-RELATED"/>
    <property type="match status" value="1"/>
</dbReference>
<evidence type="ECO:0000256" key="1">
    <source>
        <dbReference type="ARBA" id="ARBA00022857"/>
    </source>
</evidence>
<proteinExistence type="predicted"/>
<keyword evidence="1" id="KW-0521">NADP</keyword>
<evidence type="ECO:0000259" key="3">
    <source>
        <dbReference type="SMART" id="SM00829"/>
    </source>
</evidence>
<dbReference type="CDD" id="cd08272">
    <property type="entry name" value="MDR6"/>
    <property type="match status" value="1"/>
</dbReference>
<dbReference type="Gene3D" id="3.90.180.10">
    <property type="entry name" value="Medium-chain alcohol dehydrogenases, catalytic domain"/>
    <property type="match status" value="1"/>
</dbReference>
<accession>A0ABU5TEI3</accession>
<dbReference type="PROSITE" id="PS01162">
    <property type="entry name" value="QOR_ZETA_CRYSTAL"/>
    <property type="match status" value="1"/>
</dbReference>
<reference evidence="4 5" key="1">
    <citation type="submission" date="2023-12" db="EMBL/GenBank/DDBJ databases">
        <title>Baltic Sea Cyanobacteria.</title>
        <authorList>
            <person name="Delbaje E."/>
            <person name="Fewer D.P."/>
            <person name="Shishido T.K."/>
        </authorList>
    </citation>
    <scope>NUCLEOTIDE SEQUENCE [LARGE SCALE GENOMIC DNA]</scope>
    <source>
        <strain evidence="4 5">UHCC 0370</strain>
    </source>
</reference>
<name>A0ABU5TEI3_9CYAN</name>
<gene>
    <name evidence="4" type="ORF">VB774_00545</name>
</gene>
<sequence length="339" mass="36261">MKAILMTAAGDPNVLQLADVSEPTIQTPTEILVRLKAAGVNPIDTKLRSRGTFQPDRLPSILGCDGSGIVEAIGAEVTKFKVGDQVYFCNGGLGFHQGNYAELTTIDAKFAAHKPKSLSFEEAAAAPLVLITAWEALYDRGNLQPLLTNHISTNHNVLIHAGAGGVGHVAIQLAKLRGANVCTTVGSEAKARFVRDLGADLPIAYKQTDFVESAIAWTNGEGVDLAFDTVGGKLIEQTFPAVKIYGDIVTILEPPTDISWKVSRTRNLRFSFELMLSPMLLGKANLQIQQAKILSECAALFDSGKLKIHVSDVFQLADTAKAHQLLETGSMTGKIAIAI</sequence>
<feature type="domain" description="Enoyl reductase (ER)" evidence="3">
    <location>
        <begin position="10"/>
        <end position="337"/>
    </location>
</feature>
<dbReference type="EMBL" id="JAYGIE010000001">
    <property type="protein sequence ID" value="MEA5476098.1"/>
    <property type="molecule type" value="Genomic_DNA"/>
</dbReference>
<organism evidence="4 5">
    <name type="scientific">Pseudanabaena galeata UHCC 0370</name>
    <dbReference type="NCBI Taxonomy" id="3110310"/>
    <lineage>
        <taxon>Bacteria</taxon>
        <taxon>Bacillati</taxon>
        <taxon>Cyanobacteriota</taxon>
        <taxon>Cyanophyceae</taxon>
        <taxon>Pseudanabaenales</taxon>
        <taxon>Pseudanabaenaceae</taxon>
        <taxon>Pseudanabaena</taxon>
    </lineage>
</organism>
<dbReference type="SUPFAM" id="SSF51735">
    <property type="entry name" value="NAD(P)-binding Rossmann-fold domains"/>
    <property type="match status" value="1"/>
</dbReference>
<comment type="caution">
    <text evidence="4">The sequence shown here is derived from an EMBL/GenBank/DDBJ whole genome shotgun (WGS) entry which is preliminary data.</text>
</comment>
<dbReference type="InterPro" id="IPR020843">
    <property type="entry name" value="ER"/>
</dbReference>
<keyword evidence="5" id="KW-1185">Reference proteome</keyword>
<dbReference type="SMART" id="SM00829">
    <property type="entry name" value="PKS_ER"/>
    <property type="match status" value="1"/>
</dbReference>
<evidence type="ECO:0000256" key="2">
    <source>
        <dbReference type="ARBA" id="ARBA00023002"/>
    </source>
</evidence>
<dbReference type="InterPro" id="IPR002364">
    <property type="entry name" value="Quin_OxRdtase/zeta-crystal_CS"/>
</dbReference>
<dbReference type="InterPro" id="IPR013154">
    <property type="entry name" value="ADH-like_N"/>
</dbReference>
<dbReference type="RefSeq" id="WP_281007980.1">
    <property type="nucleotide sequence ID" value="NZ_JAYGIE010000001.1"/>
</dbReference>
<evidence type="ECO:0000313" key="5">
    <source>
        <dbReference type="Proteomes" id="UP001301388"/>
    </source>
</evidence>
<dbReference type="InterPro" id="IPR036291">
    <property type="entry name" value="NAD(P)-bd_dom_sf"/>
</dbReference>
<evidence type="ECO:0000313" key="4">
    <source>
        <dbReference type="EMBL" id="MEA5476098.1"/>
    </source>
</evidence>